<keyword evidence="4" id="KW-1185">Reference proteome</keyword>
<dbReference type="Proteomes" id="UP000027195">
    <property type="component" value="Unassembled WGS sequence"/>
</dbReference>
<dbReference type="OrthoDB" id="64915at2759"/>
<dbReference type="Pfam" id="PF02894">
    <property type="entry name" value="GFO_IDH_MocA_C"/>
    <property type="match status" value="1"/>
</dbReference>
<reference evidence="4" key="1">
    <citation type="journal article" date="2014" name="Proc. Natl. Acad. Sci. U.S.A.">
        <title>Extensive sampling of basidiomycete genomes demonstrates inadequacy of the white-rot/brown-rot paradigm for wood decay fungi.</title>
        <authorList>
            <person name="Riley R."/>
            <person name="Salamov A.A."/>
            <person name="Brown D.W."/>
            <person name="Nagy L.G."/>
            <person name="Floudas D."/>
            <person name="Held B.W."/>
            <person name="Levasseur A."/>
            <person name="Lombard V."/>
            <person name="Morin E."/>
            <person name="Otillar R."/>
            <person name="Lindquist E.A."/>
            <person name="Sun H."/>
            <person name="LaButti K.M."/>
            <person name="Schmutz J."/>
            <person name="Jabbour D."/>
            <person name="Luo H."/>
            <person name="Baker S.E."/>
            <person name="Pisabarro A.G."/>
            <person name="Walton J.D."/>
            <person name="Blanchette R.A."/>
            <person name="Henrissat B."/>
            <person name="Martin F."/>
            <person name="Cullen D."/>
            <person name="Hibbett D.S."/>
            <person name="Grigoriev I.V."/>
        </authorList>
    </citation>
    <scope>NUCLEOTIDE SEQUENCE [LARGE SCALE GENOMIC DNA]</scope>
    <source>
        <strain evidence="4">FD-172 SS1</strain>
    </source>
</reference>
<proteinExistence type="predicted"/>
<dbReference type="SUPFAM" id="SSF51735">
    <property type="entry name" value="NAD(P)-binding Rossmann-fold domains"/>
    <property type="match status" value="1"/>
</dbReference>
<dbReference type="AlphaFoldDB" id="A0A067NC81"/>
<dbReference type="InterPro" id="IPR004104">
    <property type="entry name" value="Gfo/Idh/MocA-like_OxRdtase_C"/>
</dbReference>
<dbReference type="PANTHER" id="PTHR43377:SF2">
    <property type="entry name" value="BINDING ROSSMANN FOLD OXIDOREDUCTASE, PUTATIVE (AFU_ORTHOLOGUE AFUA_4G00560)-RELATED"/>
    <property type="match status" value="1"/>
</dbReference>
<dbReference type="SUPFAM" id="SSF55347">
    <property type="entry name" value="Glyceraldehyde-3-phosphate dehydrogenase-like, C-terminal domain"/>
    <property type="match status" value="1"/>
</dbReference>
<evidence type="ECO:0008006" key="5">
    <source>
        <dbReference type="Google" id="ProtNLM"/>
    </source>
</evidence>
<evidence type="ECO:0000313" key="3">
    <source>
        <dbReference type="EMBL" id="KDQ21356.1"/>
    </source>
</evidence>
<dbReference type="Pfam" id="PF01408">
    <property type="entry name" value="GFO_IDH_MocA"/>
    <property type="match status" value="1"/>
</dbReference>
<dbReference type="GO" id="GO:0000166">
    <property type="term" value="F:nucleotide binding"/>
    <property type="evidence" value="ECO:0007669"/>
    <property type="project" value="InterPro"/>
</dbReference>
<dbReference type="InterPro" id="IPR000683">
    <property type="entry name" value="Gfo/Idh/MocA-like_OxRdtase_N"/>
</dbReference>
<evidence type="ECO:0000259" key="2">
    <source>
        <dbReference type="Pfam" id="PF02894"/>
    </source>
</evidence>
<accession>A0A067NC81</accession>
<protein>
    <recommendedName>
        <fullName evidence="5">Gfo/Idh/MocA-like oxidoreductase N-terminal domain-containing protein</fullName>
    </recommendedName>
</protein>
<dbReference type="HOGENOM" id="CLU_023194_4_2_1"/>
<dbReference type="Gene3D" id="3.30.360.10">
    <property type="entry name" value="Dihydrodipicolinate Reductase, domain 2"/>
    <property type="match status" value="1"/>
</dbReference>
<dbReference type="PANTHER" id="PTHR43377">
    <property type="entry name" value="BILIVERDIN REDUCTASE A"/>
    <property type="match status" value="1"/>
</dbReference>
<dbReference type="Gene3D" id="3.40.50.720">
    <property type="entry name" value="NAD(P)-binding Rossmann-like Domain"/>
    <property type="match status" value="1"/>
</dbReference>
<feature type="domain" description="Gfo/Idh/MocA-like oxidoreductase C-terminal" evidence="2">
    <location>
        <begin position="200"/>
        <end position="452"/>
    </location>
</feature>
<feature type="domain" description="Gfo/Idh/MocA-like oxidoreductase N-terminal" evidence="1">
    <location>
        <begin position="65"/>
        <end position="188"/>
    </location>
</feature>
<gene>
    <name evidence="3" type="ORF">BOTBODRAFT_99359</name>
</gene>
<dbReference type="EMBL" id="KL198016">
    <property type="protein sequence ID" value="KDQ21356.1"/>
    <property type="molecule type" value="Genomic_DNA"/>
</dbReference>
<evidence type="ECO:0000259" key="1">
    <source>
        <dbReference type="Pfam" id="PF01408"/>
    </source>
</evidence>
<evidence type="ECO:0000313" key="4">
    <source>
        <dbReference type="Proteomes" id="UP000027195"/>
    </source>
</evidence>
<sequence>MSPTAIDLPRGEVAIHPLKRGPSARIEPASTQPPQRPPVFPLLSSLARALFPPPVLAVQTPVTAILVGAGLRGTRYASYAQHYPDLVIVGVAEPNPHRRAAFADEYQLRDDHVFKDWKEYHGQILQCPRLADAVIVATLDNLHVEPTVNLSRLGYHVLLEKPMATRVEDCIELAEEVEKTGVVLGIGHVLRYSYFNLVVKKIVEGGYLGDIINIQHIEPFRLHSFVHSYVRGHWRNEKISTFALLAKSCHDVDLMHYFVGRKFARVSSFGSVRHFRQSQKPAAAKDINRCLDCPLQDTCDFSAKRLYMNGNTGWPVNTVSSTPEDMESVAHALRTGPYGKCVWDTDNDAVDHQVVNMEFESNGEDQGAPTGTLTMVAMSTGTNRRKTRIFGSRLELEADEEAEEIRLTDLQTLQTMVIRPHEDFDLPEIDLMSGHGGGDYNLVRHFVEGVRAHKAGLSTEGYVPSVRETLASHIFVFAAEHSRKTGVVQSVEEYLREHSREKSLEF</sequence>
<name>A0A067NC81_BOTB1</name>
<dbReference type="STRING" id="930990.A0A067NC81"/>
<dbReference type="InParanoid" id="A0A067NC81"/>
<dbReference type="InterPro" id="IPR036291">
    <property type="entry name" value="NAD(P)-bd_dom_sf"/>
</dbReference>
<dbReference type="InterPro" id="IPR051450">
    <property type="entry name" value="Gfo/Idh/MocA_Oxidoreductases"/>
</dbReference>
<organism evidence="3 4">
    <name type="scientific">Botryobasidium botryosum (strain FD-172 SS1)</name>
    <dbReference type="NCBI Taxonomy" id="930990"/>
    <lineage>
        <taxon>Eukaryota</taxon>
        <taxon>Fungi</taxon>
        <taxon>Dikarya</taxon>
        <taxon>Basidiomycota</taxon>
        <taxon>Agaricomycotina</taxon>
        <taxon>Agaricomycetes</taxon>
        <taxon>Cantharellales</taxon>
        <taxon>Botryobasidiaceae</taxon>
        <taxon>Botryobasidium</taxon>
    </lineage>
</organism>